<comment type="caution">
    <text evidence="1">The sequence shown here is derived from an EMBL/GenBank/DDBJ whole genome shotgun (WGS) entry which is preliminary data.</text>
</comment>
<dbReference type="SUPFAM" id="SSF52047">
    <property type="entry name" value="RNI-like"/>
    <property type="match status" value="1"/>
</dbReference>
<proteinExistence type="predicted"/>
<keyword evidence="2" id="KW-1185">Reference proteome</keyword>
<evidence type="ECO:0000313" key="2">
    <source>
        <dbReference type="Proteomes" id="UP000183971"/>
    </source>
</evidence>
<accession>A0A1L7VUR8</accession>
<dbReference type="RefSeq" id="XP_031084724.1">
    <property type="nucleotide sequence ID" value="XM_031218913.1"/>
</dbReference>
<protein>
    <recommendedName>
        <fullName evidence="3">F-box domain-containing protein</fullName>
    </recommendedName>
</protein>
<organism evidence="1 2">
    <name type="scientific">Fusarium proliferatum (strain ET1)</name>
    <name type="common">Orchid endophyte fungus</name>
    <dbReference type="NCBI Taxonomy" id="1227346"/>
    <lineage>
        <taxon>Eukaryota</taxon>
        <taxon>Fungi</taxon>
        <taxon>Dikarya</taxon>
        <taxon>Ascomycota</taxon>
        <taxon>Pezizomycotina</taxon>
        <taxon>Sordariomycetes</taxon>
        <taxon>Hypocreomycetidae</taxon>
        <taxon>Hypocreales</taxon>
        <taxon>Nectriaceae</taxon>
        <taxon>Fusarium</taxon>
        <taxon>Fusarium fujikuroi species complex</taxon>
    </lineage>
</organism>
<name>A0A1L7VUR8_FUSPR</name>
<evidence type="ECO:0008006" key="3">
    <source>
        <dbReference type="Google" id="ProtNLM"/>
    </source>
</evidence>
<evidence type="ECO:0000313" key="1">
    <source>
        <dbReference type="EMBL" id="CZR44162.1"/>
    </source>
</evidence>
<gene>
    <name evidence="1" type="ORF">FPRO_13942</name>
</gene>
<dbReference type="GeneID" id="42058801"/>
<dbReference type="Proteomes" id="UP000183971">
    <property type="component" value="Unassembled WGS sequence"/>
</dbReference>
<sequence>MATSPFTHLLSLPEETIDIICQHFCPCCSNSPSPRYFLSSEWSNPAFDRKCLLALSLTCQKLKRISHTHLYHRPTGYDFLGFINTIDETPALGQSVKELYVNGDVMTSLRLGYYKQFENRIHYAGARWKLIAEVFDSIMPAVLSLTPTLTKLEVYVQTDQDFSKTQSGCLLNLMELTIGFSGNLYTTYLYGMGGLAGLLHAAPRLERIELLNFKTSTATLYHDNVKELTLRSCMIHIGRMTFLIRGFPKLQTLRFSAPKYWQRSNNVSQQTGRTYKIEDLLMLRSDTLKHLILDYPGIAFDDPGEIVIQDLSMMKVLETLYIDSSMLHRRWEQDRLRTQRLCHLLPRSIKEFGLMGSAYPLVHGEVVQSINISAQAFPHLKKVVITEFDKEWRDDGDDWERTYASACEAANIELSSWLPPSVQQFMTQRGP</sequence>
<reference evidence="2" key="1">
    <citation type="journal article" date="2016" name="Genome Biol. Evol.">
        <title>Comparative 'omics' of the Fusarium fujikuroi species complex highlights differences in genetic potential and metabolite synthesis.</title>
        <authorList>
            <person name="Niehaus E.-M."/>
            <person name="Muensterkoetter M."/>
            <person name="Proctor R.H."/>
            <person name="Brown D.W."/>
            <person name="Sharon A."/>
            <person name="Idan Y."/>
            <person name="Oren-Young L."/>
            <person name="Sieber C.M."/>
            <person name="Novak O."/>
            <person name="Pencik A."/>
            <person name="Tarkowska D."/>
            <person name="Hromadova K."/>
            <person name="Freeman S."/>
            <person name="Maymon M."/>
            <person name="Elazar M."/>
            <person name="Youssef S.A."/>
            <person name="El-Shabrawy E.S.M."/>
            <person name="Shalaby A.B.A."/>
            <person name="Houterman P."/>
            <person name="Brock N.L."/>
            <person name="Burkhardt I."/>
            <person name="Tsavkelova E.A."/>
            <person name="Dickschat J.S."/>
            <person name="Galuszka P."/>
            <person name="Gueldener U."/>
            <person name="Tudzynski B."/>
        </authorList>
    </citation>
    <scope>NUCLEOTIDE SEQUENCE [LARGE SCALE GENOMIC DNA]</scope>
    <source>
        <strain evidence="2">ET1</strain>
    </source>
</reference>
<dbReference type="InterPro" id="IPR032675">
    <property type="entry name" value="LRR_dom_sf"/>
</dbReference>
<dbReference type="AlphaFoldDB" id="A0A1L7VUR8"/>
<dbReference type="Gene3D" id="3.80.10.10">
    <property type="entry name" value="Ribonuclease Inhibitor"/>
    <property type="match status" value="1"/>
</dbReference>
<dbReference type="EMBL" id="FJOF01000008">
    <property type="protein sequence ID" value="CZR44162.1"/>
    <property type="molecule type" value="Genomic_DNA"/>
</dbReference>
<dbReference type="VEuPathDB" id="FungiDB:FPRO_13942"/>